<reference evidence="2" key="1">
    <citation type="submission" date="2023-06" db="EMBL/GenBank/DDBJ databases">
        <title>Genome-scale phylogeny and comparative genomics of the fungal order Sordariales.</title>
        <authorList>
            <consortium name="Lawrence Berkeley National Laboratory"/>
            <person name="Hensen N."/>
            <person name="Bonometti L."/>
            <person name="Westerberg I."/>
            <person name="Brannstrom I.O."/>
            <person name="Guillou S."/>
            <person name="Cros-Aarteil S."/>
            <person name="Calhoun S."/>
            <person name="Haridas S."/>
            <person name="Kuo A."/>
            <person name="Mondo S."/>
            <person name="Pangilinan J."/>
            <person name="Riley R."/>
            <person name="Labutti K."/>
            <person name="Andreopoulos B."/>
            <person name="Lipzen A."/>
            <person name="Chen C."/>
            <person name="Yanf M."/>
            <person name="Daum C."/>
            <person name="Ng V."/>
            <person name="Clum A."/>
            <person name="Steindorff A."/>
            <person name="Ohm R."/>
            <person name="Martin F."/>
            <person name="Silar P."/>
            <person name="Natvig D."/>
            <person name="Lalanne C."/>
            <person name="Gautier V."/>
            <person name="Ament-Velasquez S.L."/>
            <person name="Kruys A."/>
            <person name="Hutchinson M.I."/>
            <person name="Powell A.J."/>
            <person name="Barry K."/>
            <person name="Miller A.N."/>
            <person name="Grigoriev I.V."/>
            <person name="Debuchy R."/>
            <person name="Gladieux P."/>
            <person name="Thoren M.H."/>
            <person name="Johannesson H."/>
        </authorList>
    </citation>
    <scope>NUCLEOTIDE SEQUENCE</scope>
    <source>
        <strain evidence="2">PSN4</strain>
    </source>
</reference>
<name>A0AAJ0FC89_9PEZI</name>
<dbReference type="Proteomes" id="UP001239445">
    <property type="component" value="Unassembled WGS sequence"/>
</dbReference>
<feature type="domain" description="F-box" evidence="1">
    <location>
        <begin position="20"/>
        <end position="55"/>
    </location>
</feature>
<accession>A0AAJ0FC89</accession>
<dbReference type="InterPro" id="IPR001810">
    <property type="entry name" value="F-box_dom"/>
</dbReference>
<evidence type="ECO:0000313" key="3">
    <source>
        <dbReference type="Proteomes" id="UP001239445"/>
    </source>
</evidence>
<dbReference type="Pfam" id="PF00646">
    <property type="entry name" value="F-box"/>
    <property type="match status" value="1"/>
</dbReference>
<dbReference type="AlphaFoldDB" id="A0AAJ0FC89"/>
<comment type="caution">
    <text evidence="2">The sequence shown here is derived from an EMBL/GenBank/DDBJ whole genome shotgun (WGS) entry which is preliminary data.</text>
</comment>
<evidence type="ECO:0000313" key="2">
    <source>
        <dbReference type="EMBL" id="KAK1758098.1"/>
    </source>
</evidence>
<keyword evidence="3" id="KW-1185">Reference proteome</keyword>
<gene>
    <name evidence="2" type="ORF">QBC47DRAFT_133118</name>
</gene>
<protein>
    <recommendedName>
        <fullName evidence="1">F-box domain-containing protein</fullName>
    </recommendedName>
</protein>
<dbReference type="EMBL" id="MU839829">
    <property type="protein sequence ID" value="KAK1758098.1"/>
    <property type="molecule type" value="Genomic_DNA"/>
</dbReference>
<organism evidence="2 3">
    <name type="scientific">Echria macrotheca</name>
    <dbReference type="NCBI Taxonomy" id="438768"/>
    <lineage>
        <taxon>Eukaryota</taxon>
        <taxon>Fungi</taxon>
        <taxon>Dikarya</taxon>
        <taxon>Ascomycota</taxon>
        <taxon>Pezizomycotina</taxon>
        <taxon>Sordariomycetes</taxon>
        <taxon>Sordariomycetidae</taxon>
        <taxon>Sordariales</taxon>
        <taxon>Schizotheciaceae</taxon>
        <taxon>Echria</taxon>
    </lineage>
</organism>
<proteinExistence type="predicted"/>
<evidence type="ECO:0000259" key="1">
    <source>
        <dbReference type="Pfam" id="PF00646"/>
    </source>
</evidence>
<sequence>MDGQRTGLNSQPYSLLMQQPVDIVNLISEHLQDCDVVSLALTCKALYALLQHKVKYLHDRKRKVDLILPLEPDLARRYQYCPYCICLHKFRFVPDKSQPGFQKLEVLRRPLGPSA</sequence>